<reference evidence="2" key="1">
    <citation type="submission" date="2022-08" db="EMBL/GenBank/DDBJ databases">
        <authorList>
            <consortium name="DOE Joint Genome Institute"/>
            <person name="Min B."/>
            <person name="Riley R."/>
            <person name="Sierra-Patev S."/>
            <person name="Naranjo-Ortiz M."/>
            <person name="Looney B."/>
            <person name="Konkel Z."/>
            <person name="Slot J.C."/>
            <person name="Sakamoto Y."/>
            <person name="Steenwyk J.L."/>
            <person name="Rokas A."/>
            <person name="Carro J."/>
            <person name="Camarero S."/>
            <person name="Ferreira P."/>
            <person name="Molpeceres G."/>
            <person name="Ruiz-Duenas F.J."/>
            <person name="Serrano A."/>
            <person name="Henrissat B."/>
            <person name="Drula E."/>
            <person name="Hughes K.W."/>
            <person name="Mata J.L."/>
            <person name="Ishikawa N.K."/>
            <person name="Vargas-Isla R."/>
            <person name="Ushijima S."/>
            <person name="Smith C.A."/>
            <person name="Ahrendt S."/>
            <person name="Andreopoulos W."/>
            <person name="He G."/>
            <person name="Labutti K."/>
            <person name="Lipzen A."/>
            <person name="Ng V."/>
            <person name="Sandor L."/>
            <person name="Barry K."/>
            <person name="Martinez A.T."/>
            <person name="Xiao Y."/>
            <person name="Gibbons J.G."/>
            <person name="Terashima K."/>
            <person name="Hibbett D.S."/>
            <person name="Grigoriev I.V."/>
        </authorList>
    </citation>
    <scope>NUCLEOTIDE SEQUENCE</scope>
    <source>
        <strain evidence="2">Sp2 HRB7682 ss15</strain>
    </source>
</reference>
<protein>
    <recommendedName>
        <fullName evidence="4">F-box domain-containing protein</fullName>
    </recommendedName>
</protein>
<evidence type="ECO:0000313" key="3">
    <source>
        <dbReference type="Proteomes" id="UP001150238"/>
    </source>
</evidence>
<dbReference type="EMBL" id="JANVFS010000045">
    <property type="protein sequence ID" value="KAJ4466411.1"/>
    <property type="molecule type" value="Genomic_DNA"/>
</dbReference>
<gene>
    <name evidence="2" type="ORF">C8J55DRAFT_565734</name>
</gene>
<reference evidence="2" key="2">
    <citation type="journal article" date="2023" name="Proc. Natl. Acad. Sci. U.S.A.">
        <title>A global phylogenomic analysis of the shiitake genus Lentinula.</title>
        <authorList>
            <person name="Sierra-Patev S."/>
            <person name="Min B."/>
            <person name="Naranjo-Ortiz M."/>
            <person name="Looney B."/>
            <person name="Konkel Z."/>
            <person name="Slot J.C."/>
            <person name="Sakamoto Y."/>
            <person name="Steenwyk J.L."/>
            <person name="Rokas A."/>
            <person name="Carro J."/>
            <person name="Camarero S."/>
            <person name="Ferreira P."/>
            <person name="Molpeceres G."/>
            <person name="Ruiz-Duenas F.J."/>
            <person name="Serrano A."/>
            <person name="Henrissat B."/>
            <person name="Drula E."/>
            <person name="Hughes K.W."/>
            <person name="Mata J.L."/>
            <person name="Ishikawa N.K."/>
            <person name="Vargas-Isla R."/>
            <person name="Ushijima S."/>
            <person name="Smith C.A."/>
            <person name="Donoghue J."/>
            <person name="Ahrendt S."/>
            <person name="Andreopoulos W."/>
            <person name="He G."/>
            <person name="LaButti K."/>
            <person name="Lipzen A."/>
            <person name="Ng V."/>
            <person name="Riley R."/>
            <person name="Sandor L."/>
            <person name="Barry K."/>
            <person name="Martinez A.T."/>
            <person name="Xiao Y."/>
            <person name="Gibbons J.G."/>
            <person name="Terashima K."/>
            <person name="Grigoriev I.V."/>
            <person name="Hibbett D."/>
        </authorList>
    </citation>
    <scope>NUCLEOTIDE SEQUENCE</scope>
    <source>
        <strain evidence="2">Sp2 HRB7682 ss15</strain>
    </source>
</reference>
<proteinExistence type="predicted"/>
<name>A0A9W8ZTF2_9AGAR</name>
<dbReference type="Proteomes" id="UP001150238">
    <property type="component" value="Unassembled WGS sequence"/>
</dbReference>
<evidence type="ECO:0000256" key="1">
    <source>
        <dbReference type="SAM" id="MobiDB-lite"/>
    </source>
</evidence>
<comment type="caution">
    <text evidence="2">The sequence shown here is derived from an EMBL/GenBank/DDBJ whole genome shotgun (WGS) entry which is preliminary data.</text>
</comment>
<evidence type="ECO:0000313" key="2">
    <source>
        <dbReference type="EMBL" id="KAJ4466411.1"/>
    </source>
</evidence>
<accession>A0A9W8ZTF2</accession>
<evidence type="ECO:0008006" key="4">
    <source>
        <dbReference type="Google" id="ProtNLM"/>
    </source>
</evidence>
<organism evidence="2 3">
    <name type="scientific">Lentinula lateritia</name>
    <dbReference type="NCBI Taxonomy" id="40482"/>
    <lineage>
        <taxon>Eukaryota</taxon>
        <taxon>Fungi</taxon>
        <taxon>Dikarya</taxon>
        <taxon>Basidiomycota</taxon>
        <taxon>Agaricomycotina</taxon>
        <taxon>Agaricomycetes</taxon>
        <taxon>Agaricomycetidae</taxon>
        <taxon>Agaricales</taxon>
        <taxon>Marasmiineae</taxon>
        <taxon>Omphalotaceae</taxon>
        <taxon>Lentinula</taxon>
    </lineage>
</organism>
<dbReference type="AlphaFoldDB" id="A0A9W8ZTF2"/>
<sequence>MNTEESACPQCGYSSKRKLPVSPSDSSRIAELCFTSQCPTVEEEKSFQSFVGEGQSFLNNLDTRIALMKTSIQALENTRELLKPVVMQYKESLNPIRRVPSDVWGHIFFYGSGYDKDHEEYFDSASHSLDLNSPPWVYGRVCRQWKDIIHNMPSLWTRVKMNLHKMQTSDSRITMVLLLISIYFRRSKTLPLIVYLDMSSPESSPSISDFITNISNVVLTHSWRWKSLVLAGGQGTGATSVSEDDFISLERIEIRESDSRDGPTSSLEIVAPKLRAWSTVGSRWSNSVKIMPTSLLFHQITDYSISAVASSEVLKIIPQFPNLRKLSVRGLLASNNSPSSEPVLCLPKLNEFSIEQYNPLTAFPALTALLDSLSCPALTRLTVIASGIISDAVKRFEMRSKFPLKHLIVGRDAGKFVKGLLNPLVLQSIVIRGDHSFSSVHLVLSEITGTDAQIPPFPDLRELQFYWSQSLSMSMSPVGFEVMDMIYDCVNSRTQRSSATGVAPLKMLITASDEQARKMLNHPLRRDLCSKGAVVDIIAL</sequence>
<feature type="region of interest" description="Disordered" evidence="1">
    <location>
        <begin position="1"/>
        <end position="23"/>
    </location>
</feature>